<feature type="transmembrane region" description="Helical" evidence="1">
    <location>
        <begin position="99"/>
        <end position="116"/>
    </location>
</feature>
<keyword evidence="4" id="KW-1185">Reference proteome</keyword>
<dbReference type="OrthoDB" id="2426743at2"/>
<dbReference type="RefSeq" id="WP_094886417.1">
    <property type="nucleotide sequence ID" value="NZ_NPMS01000006.1"/>
</dbReference>
<sequence length="152" mass="17366">MLKTLNQRISIVLILIGTGYLVLTFQLPSYAYVPADADLIPMVLGILLIILAVCLYFSKDSETEEQKARRNIPKQDVVALLTVFGFILVYIIFLEILGFVLITALFVFFCSWFLGYKKHITNLLVSVIFPVFMYVMFTEFLRISLPQGILPF</sequence>
<evidence type="ECO:0000256" key="1">
    <source>
        <dbReference type="SAM" id="Phobius"/>
    </source>
</evidence>
<feature type="transmembrane region" description="Helical" evidence="1">
    <location>
        <begin position="123"/>
        <end position="145"/>
    </location>
</feature>
<dbReference type="Proteomes" id="UP000216498">
    <property type="component" value="Unassembled WGS sequence"/>
</dbReference>
<feature type="transmembrane region" description="Helical" evidence="1">
    <location>
        <begin position="39"/>
        <end position="57"/>
    </location>
</feature>
<dbReference type="InterPro" id="IPR009936">
    <property type="entry name" value="DUF1468"/>
</dbReference>
<name>A0A265N800_9BACI</name>
<accession>A0A265N800</accession>
<feature type="transmembrane region" description="Helical" evidence="1">
    <location>
        <begin position="77"/>
        <end position="93"/>
    </location>
</feature>
<keyword evidence="1" id="KW-1133">Transmembrane helix</keyword>
<evidence type="ECO:0000259" key="2">
    <source>
        <dbReference type="Pfam" id="PF07331"/>
    </source>
</evidence>
<feature type="transmembrane region" description="Helical" evidence="1">
    <location>
        <begin position="12"/>
        <end position="33"/>
    </location>
</feature>
<feature type="domain" description="DUF1468" evidence="2">
    <location>
        <begin position="10"/>
        <end position="146"/>
    </location>
</feature>
<keyword evidence="1" id="KW-0472">Membrane</keyword>
<reference evidence="3 4" key="1">
    <citation type="submission" date="2017-08" db="EMBL/GenBank/DDBJ databases">
        <title>Virgibacillus indicus sp. nov. and Virgibacillus profoundi sp. nov, two moderately halophilic bacteria isolated from marine sediment by using the Microfluidic Streak Plate.</title>
        <authorList>
            <person name="Xu B."/>
            <person name="Hu B."/>
            <person name="Wang J."/>
            <person name="Zhu Y."/>
            <person name="Huang L."/>
            <person name="Du W."/>
            <person name="Huang Y."/>
        </authorList>
    </citation>
    <scope>NUCLEOTIDE SEQUENCE [LARGE SCALE GENOMIC DNA]</scope>
    <source>
        <strain evidence="3 4">IO3-P2-C2</strain>
    </source>
</reference>
<comment type="caution">
    <text evidence="3">The sequence shown here is derived from an EMBL/GenBank/DDBJ whole genome shotgun (WGS) entry which is preliminary data.</text>
</comment>
<dbReference type="EMBL" id="NPMS01000006">
    <property type="protein sequence ID" value="OZU88160.1"/>
    <property type="molecule type" value="Genomic_DNA"/>
</dbReference>
<dbReference type="Pfam" id="PF07331">
    <property type="entry name" value="TctB"/>
    <property type="match status" value="1"/>
</dbReference>
<dbReference type="AlphaFoldDB" id="A0A265N800"/>
<evidence type="ECO:0000313" key="3">
    <source>
        <dbReference type="EMBL" id="OZU88160.1"/>
    </source>
</evidence>
<protein>
    <recommendedName>
        <fullName evidence="2">DUF1468 domain-containing protein</fullName>
    </recommendedName>
</protein>
<proteinExistence type="predicted"/>
<evidence type="ECO:0000313" key="4">
    <source>
        <dbReference type="Proteomes" id="UP000216498"/>
    </source>
</evidence>
<organism evidence="3 4">
    <name type="scientific">Virgibacillus indicus</name>
    <dbReference type="NCBI Taxonomy" id="2024554"/>
    <lineage>
        <taxon>Bacteria</taxon>
        <taxon>Bacillati</taxon>
        <taxon>Bacillota</taxon>
        <taxon>Bacilli</taxon>
        <taxon>Bacillales</taxon>
        <taxon>Bacillaceae</taxon>
        <taxon>Virgibacillus</taxon>
    </lineage>
</organism>
<keyword evidence="1" id="KW-0812">Transmembrane</keyword>
<gene>
    <name evidence="3" type="ORF">CIL03_13630</name>
</gene>